<dbReference type="RefSeq" id="WP_368653375.1">
    <property type="nucleotide sequence ID" value="NZ_CP162599.1"/>
</dbReference>
<evidence type="ECO:0000259" key="18">
    <source>
        <dbReference type="Pfam" id="PF00905"/>
    </source>
</evidence>
<keyword evidence="12 17" id="KW-0472">Membrane</keyword>
<dbReference type="GO" id="GO:0030288">
    <property type="term" value="C:outer membrane-bounded periplasmic space"/>
    <property type="evidence" value="ECO:0007669"/>
    <property type="project" value="TreeGrafter"/>
</dbReference>
<feature type="domain" description="Glycosyl transferase family 51" evidence="19">
    <location>
        <begin position="70"/>
        <end position="236"/>
    </location>
</feature>
<dbReference type="InterPro" id="IPR036950">
    <property type="entry name" value="PBP_transglycosylase"/>
</dbReference>
<organism evidence="20">
    <name type="scientific">Ornithinibacillus sp. 4-3</name>
    <dbReference type="NCBI Taxonomy" id="3231488"/>
    <lineage>
        <taxon>Bacteria</taxon>
        <taxon>Bacillati</taxon>
        <taxon>Bacillota</taxon>
        <taxon>Bacilli</taxon>
        <taxon>Bacillales</taxon>
        <taxon>Bacillaceae</taxon>
        <taxon>Ornithinibacillus</taxon>
    </lineage>
</organism>
<accession>A0AB39HL56</accession>
<proteinExistence type="inferred from homology"/>
<evidence type="ECO:0000256" key="17">
    <source>
        <dbReference type="SAM" id="Phobius"/>
    </source>
</evidence>
<evidence type="ECO:0000256" key="9">
    <source>
        <dbReference type="ARBA" id="ARBA00022801"/>
    </source>
</evidence>
<dbReference type="Gene3D" id="3.40.710.10">
    <property type="entry name" value="DD-peptidase/beta-lactamase superfamily"/>
    <property type="match status" value="1"/>
</dbReference>
<comment type="similarity">
    <text evidence="3">In the N-terminal section; belongs to the glycosyltransferase 51 family.</text>
</comment>
<name>A0AB39HL56_9BACI</name>
<dbReference type="PANTHER" id="PTHR32282:SF11">
    <property type="entry name" value="PENICILLIN-BINDING PROTEIN 1B"/>
    <property type="match status" value="1"/>
</dbReference>
<keyword evidence="9" id="KW-0378">Hydrolase</keyword>
<dbReference type="GO" id="GO:0009252">
    <property type="term" value="P:peptidoglycan biosynthetic process"/>
    <property type="evidence" value="ECO:0007669"/>
    <property type="project" value="UniProtKB-KW"/>
</dbReference>
<sequence length="683" mass="77047">MNKKKNFKKRKKSLLFKLISWFFIISFSAFITVCLISFILGPPPLSLKQNSAIYSDTGEKIAEVSSVSGVGQQHWIPLSEIPDHVKEAIIAVEDKHFYTHHGFDYFGIIRSIFINIQAATLKAGASTITQQYARNLYLTHEKTWERKWKEAFYTLRLEMHYSKEEILEGYLNTIYFGHGAYGIEAASQYFFQKNAEDLTIAESAMLVGIPKGPTYYSPLHNEERATNRQQLILDLMYQQGKITEEEWDQAKNEKLHFQESGQIKQTQIAPYFQDTVLEEAANLLHIPQEEVRTKGYHIYTTLNKELQQELEESSQLVTTNQSELEIGAMAMDPHTGAIKALIGGKDYQQSSYNRAVTAKRMPGSTFKPILYYAALEKGFNPSTSLISKPTIFQMNQEETYQPSNFNGYYANKPITLAQAIALSDNIYAVKTFFYVGLDSFIQTARNLGITSSLPNVPSLALGTASVSVKEMTTAYSIFANGGKQVEGHTIEKIVDANGKTVFTEDAKKTKQILLEENTFVITDLLTGMFDPLLNGYTTVTGAPIINELTRAYAGKSGTTPSDSWMIGYSPSLVTSVWTGYDDNRSIEKVAELTFAKRIWAAFMEVAHQQTEEEDFIPPKNVISVPIDVETGLLATPDCPNSRHTYFKKGTEPTEYCTKHLAEDQQEKDSEKGLIQRLLDFFIR</sequence>
<dbReference type="SUPFAM" id="SSF53955">
    <property type="entry name" value="Lysozyme-like"/>
    <property type="match status" value="1"/>
</dbReference>
<reference evidence="20" key="1">
    <citation type="submission" date="2024-07" db="EMBL/GenBank/DDBJ databases">
        <title>Halotolerant mesophilic bacterium Ornithinibacillus sp. 4-3, sp. nov., isolated from soil.</title>
        <authorList>
            <person name="Sidarenka A.V."/>
            <person name="Guliayeva D.E."/>
            <person name="Leanovich S.I."/>
            <person name="Hileuskaya K.S."/>
            <person name="Akhremchuk A.E."/>
            <person name="Sikolenko M.A."/>
            <person name="Valentovich L.N."/>
        </authorList>
    </citation>
    <scope>NUCLEOTIDE SEQUENCE</scope>
    <source>
        <strain evidence="20">4-3</strain>
    </source>
</reference>
<keyword evidence="8 20" id="KW-0808">Transferase</keyword>
<gene>
    <name evidence="20" type="ORF">AB4Y30_17015</name>
</gene>
<evidence type="ECO:0000256" key="16">
    <source>
        <dbReference type="ARBA" id="ARBA00049902"/>
    </source>
</evidence>
<evidence type="ECO:0000256" key="12">
    <source>
        <dbReference type="ARBA" id="ARBA00023136"/>
    </source>
</evidence>
<evidence type="ECO:0000256" key="14">
    <source>
        <dbReference type="ARBA" id="ARBA00023316"/>
    </source>
</evidence>
<evidence type="ECO:0000256" key="4">
    <source>
        <dbReference type="ARBA" id="ARBA00022475"/>
    </source>
</evidence>
<keyword evidence="7 20" id="KW-0328">Glycosyltransferase</keyword>
<dbReference type="InterPro" id="IPR001264">
    <property type="entry name" value="Glyco_trans_51"/>
</dbReference>
<evidence type="ECO:0000256" key="6">
    <source>
        <dbReference type="ARBA" id="ARBA00022670"/>
    </source>
</evidence>
<keyword evidence="4" id="KW-1003">Cell membrane</keyword>
<dbReference type="GO" id="GO:0006508">
    <property type="term" value="P:proteolysis"/>
    <property type="evidence" value="ECO:0007669"/>
    <property type="project" value="UniProtKB-KW"/>
</dbReference>
<comment type="catalytic activity">
    <reaction evidence="15">
        <text>Preferential cleavage: (Ac)2-L-Lys-D-Ala-|-D-Ala. Also transpeptidation of peptidyl-alanyl moieties that are N-acyl substituents of D-alanine.</text>
        <dbReference type="EC" id="3.4.16.4"/>
    </reaction>
</comment>
<comment type="catalytic activity">
    <reaction evidence="16">
        <text>[GlcNAc-(1-&gt;4)-Mur2Ac(oyl-L-Ala-gamma-D-Glu-L-Lys-D-Ala-D-Ala)](n)-di-trans,octa-cis-undecaprenyl diphosphate + beta-D-GlcNAc-(1-&gt;4)-Mur2Ac(oyl-L-Ala-gamma-D-Glu-L-Lys-D-Ala-D-Ala)-di-trans,octa-cis-undecaprenyl diphosphate = [GlcNAc-(1-&gt;4)-Mur2Ac(oyl-L-Ala-gamma-D-Glu-L-Lys-D-Ala-D-Ala)](n+1)-di-trans,octa-cis-undecaprenyl diphosphate + di-trans,octa-cis-undecaprenyl diphosphate + H(+)</text>
        <dbReference type="Rhea" id="RHEA:23708"/>
        <dbReference type="Rhea" id="RHEA-COMP:9602"/>
        <dbReference type="Rhea" id="RHEA-COMP:9603"/>
        <dbReference type="ChEBI" id="CHEBI:15378"/>
        <dbReference type="ChEBI" id="CHEBI:58405"/>
        <dbReference type="ChEBI" id="CHEBI:60033"/>
        <dbReference type="ChEBI" id="CHEBI:78435"/>
        <dbReference type="EC" id="2.4.99.28"/>
    </reaction>
</comment>
<evidence type="ECO:0000256" key="11">
    <source>
        <dbReference type="ARBA" id="ARBA00022984"/>
    </source>
</evidence>
<evidence type="ECO:0000256" key="13">
    <source>
        <dbReference type="ARBA" id="ARBA00023268"/>
    </source>
</evidence>
<dbReference type="GO" id="GO:0005886">
    <property type="term" value="C:plasma membrane"/>
    <property type="evidence" value="ECO:0007669"/>
    <property type="project" value="UniProtKB-SubCell"/>
</dbReference>
<dbReference type="Pfam" id="PF00912">
    <property type="entry name" value="Transgly"/>
    <property type="match status" value="1"/>
</dbReference>
<comment type="similarity">
    <text evidence="2">In the C-terminal section; belongs to the transpeptidase family.</text>
</comment>
<dbReference type="EMBL" id="CP162599">
    <property type="protein sequence ID" value="XDK32687.1"/>
    <property type="molecule type" value="Genomic_DNA"/>
</dbReference>
<dbReference type="SUPFAM" id="SSF56601">
    <property type="entry name" value="beta-lactamase/transpeptidase-like"/>
    <property type="match status" value="1"/>
</dbReference>
<evidence type="ECO:0000256" key="7">
    <source>
        <dbReference type="ARBA" id="ARBA00022676"/>
    </source>
</evidence>
<evidence type="ECO:0000256" key="5">
    <source>
        <dbReference type="ARBA" id="ARBA00022645"/>
    </source>
</evidence>
<dbReference type="GO" id="GO:0071555">
    <property type="term" value="P:cell wall organization"/>
    <property type="evidence" value="ECO:0007669"/>
    <property type="project" value="UniProtKB-KW"/>
</dbReference>
<dbReference type="InterPro" id="IPR001460">
    <property type="entry name" value="PCN-bd_Tpept"/>
</dbReference>
<dbReference type="InterPro" id="IPR012338">
    <property type="entry name" value="Beta-lactam/transpept-like"/>
</dbReference>
<dbReference type="InterPro" id="IPR023346">
    <property type="entry name" value="Lysozyme-like_dom_sf"/>
</dbReference>
<dbReference type="NCBIfam" id="TIGR02074">
    <property type="entry name" value="PBP_1a_fam"/>
    <property type="match status" value="1"/>
</dbReference>
<dbReference type="GO" id="GO:0009002">
    <property type="term" value="F:serine-type D-Ala-D-Ala carboxypeptidase activity"/>
    <property type="evidence" value="ECO:0007669"/>
    <property type="project" value="UniProtKB-EC"/>
</dbReference>
<evidence type="ECO:0000256" key="15">
    <source>
        <dbReference type="ARBA" id="ARBA00034000"/>
    </source>
</evidence>
<dbReference type="InterPro" id="IPR050396">
    <property type="entry name" value="Glycosyltr_51/Transpeptidase"/>
</dbReference>
<dbReference type="EC" id="2.4.-.-" evidence="20"/>
<dbReference type="Gene3D" id="1.10.3810.10">
    <property type="entry name" value="Biosynthetic peptidoglycan transglycosylase-like"/>
    <property type="match status" value="1"/>
</dbReference>
<evidence type="ECO:0000256" key="3">
    <source>
        <dbReference type="ARBA" id="ARBA00007739"/>
    </source>
</evidence>
<dbReference type="GO" id="GO:0008658">
    <property type="term" value="F:penicillin binding"/>
    <property type="evidence" value="ECO:0007669"/>
    <property type="project" value="InterPro"/>
</dbReference>
<dbReference type="Pfam" id="PF00905">
    <property type="entry name" value="Transpeptidase"/>
    <property type="match status" value="1"/>
</dbReference>
<dbReference type="AlphaFoldDB" id="A0AB39HL56"/>
<dbReference type="GO" id="GO:0008955">
    <property type="term" value="F:peptidoglycan glycosyltransferase activity"/>
    <property type="evidence" value="ECO:0007669"/>
    <property type="project" value="UniProtKB-EC"/>
</dbReference>
<protein>
    <submittedName>
        <fullName evidence="20">Transglycosylase domain-containing protein</fullName>
        <ecNumber evidence="20">2.4.-.-</ecNumber>
    </submittedName>
</protein>
<evidence type="ECO:0000256" key="1">
    <source>
        <dbReference type="ARBA" id="ARBA00004236"/>
    </source>
</evidence>
<evidence type="ECO:0000256" key="2">
    <source>
        <dbReference type="ARBA" id="ARBA00007090"/>
    </source>
</evidence>
<dbReference type="GO" id="GO:0008360">
    <property type="term" value="P:regulation of cell shape"/>
    <property type="evidence" value="ECO:0007669"/>
    <property type="project" value="UniProtKB-KW"/>
</dbReference>
<evidence type="ECO:0000259" key="19">
    <source>
        <dbReference type="Pfam" id="PF00912"/>
    </source>
</evidence>
<keyword evidence="17" id="KW-0812">Transmembrane</keyword>
<dbReference type="PANTHER" id="PTHR32282">
    <property type="entry name" value="BINDING PROTEIN TRANSPEPTIDASE, PUTATIVE-RELATED"/>
    <property type="match status" value="1"/>
</dbReference>
<evidence type="ECO:0000313" key="20">
    <source>
        <dbReference type="EMBL" id="XDK32687.1"/>
    </source>
</evidence>
<keyword evidence="5" id="KW-0121">Carboxypeptidase</keyword>
<keyword evidence="10" id="KW-0133">Cell shape</keyword>
<keyword evidence="6" id="KW-0645">Protease</keyword>
<dbReference type="FunFam" id="1.10.3810.10:FF:000001">
    <property type="entry name" value="Penicillin-binding protein 1A"/>
    <property type="match status" value="1"/>
</dbReference>
<feature type="domain" description="Penicillin-binding protein transpeptidase" evidence="18">
    <location>
        <begin position="327"/>
        <end position="573"/>
    </location>
</feature>
<keyword evidence="14" id="KW-0961">Cell wall biogenesis/degradation</keyword>
<evidence type="ECO:0000256" key="8">
    <source>
        <dbReference type="ARBA" id="ARBA00022679"/>
    </source>
</evidence>
<evidence type="ECO:0000256" key="10">
    <source>
        <dbReference type="ARBA" id="ARBA00022960"/>
    </source>
</evidence>
<keyword evidence="13" id="KW-0511">Multifunctional enzyme</keyword>
<keyword evidence="17" id="KW-1133">Transmembrane helix</keyword>
<comment type="subcellular location">
    <subcellularLocation>
        <location evidence="1">Cell membrane</location>
    </subcellularLocation>
</comment>
<feature type="transmembrane region" description="Helical" evidence="17">
    <location>
        <begin position="21"/>
        <end position="41"/>
    </location>
</feature>
<keyword evidence="11" id="KW-0573">Peptidoglycan synthesis</keyword>